<evidence type="ECO:0000313" key="6">
    <source>
        <dbReference type="Proteomes" id="UP000887458"/>
    </source>
</evidence>
<accession>A0ABQ8JPK4</accession>
<dbReference type="InterPro" id="IPR008040">
    <property type="entry name" value="Hydant_A_N"/>
</dbReference>
<feature type="domain" description="Hydantoinase A/oxoprolinase" evidence="2">
    <location>
        <begin position="230"/>
        <end position="528"/>
    </location>
</feature>
<feature type="domain" description="Hydantoinase B/oxoprolinase" evidence="3">
    <location>
        <begin position="725"/>
        <end position="1240"/>
    </location>
</feature>
<evidence type="ECO:0008006" key="7">
    <source>
        <dbReference type="Google" id="ProtNLM"/>
    </source>
</evidence>
<dbReference type="Proteomes" id="UP000887458">
    <property type="component" value="Unassembled WGS sequence"/>
</dbReference>
<feature type="domain" description="Hydantoinase/oxoprolinase N-terminal" evidence="4">
    <location>
        <begin position="3"/>
        <end position="211"/>
    </location>
</feature>
<dbReference type="PANTHER" id="PTHR11365">
    <property type="entry name" value="5-OXOPROLINASE RELATED"/>
    <property type="match status" value="1"/>
</dbReference>
<keyword evidence="6" id="KW-1185">Reference proteome</keyword>
<dbReference type="InterPro" id="IPR002821">
    <property type="entry name" value="Hydantoinase_A"/>
</dbReference>
<dbReference type="Pfam" id="PF05378">
    <property type="entry name" value="Hydant_A_N"/>
    <property type="match status" value="1"/>
</dbReference>
<organism evidence="5 6">
    <name type="scientific">Dermatophagoides pteronyssinus</name>
    <name type="common">European house dust mite</name>
    <dbReference type="NCBI Taxonomy" id="6956"/>
    <lineage>
        <taxon>Eukaryota</taxon>
        <taxon>Metazoa</taxon>
        <taxon>Ecdysozoa</taxon>
        <taxon>Arthropoda</taxon>
        <taxon>Chelicerata</taxon>
        <taxon>Arachnida</taxon>
        <taxon>Acari</taxon>
        <taxon>Acariformes</taxon>
        <taxon>Sarcoptiformes</taxon>
        <taxon>Astigmata</taxon>
        <taxon>Psoroptidia</taxon>
        <taxon>Analgoidea</taxon>
        <taxon>Pyroglyphidae</taxon>
        <taxon>Dermatophagoidinae</taxon>
        <taxon>Dermatophagoides</taxon>
    </lineage>
</organism>
<dbReference type="InterPro" id="IPR003692">
    <property type="entry name" value="Hydantoinase_B"/>
</dbReference>
<evidence type="ECO:0000259" key="3">
    <source>
        <dbReference type="Pfam" id="PF02538"/>
    </source>
</evidence>
<dbReference type="Pfam" id="PF02538">
    <property type="entry name" value="Hydantoinase_B"/>
    <property type="match status" value="1"/>
</dbReference>
<evidence type="ECO:0000259" key="2">
    <source>
        <dbReference type="Pfam" id="PF01968"/>
    </source>
</evidence>
<dbReference type="InterPro" id="IPR045079">
    <property type="entry name" value="Oxoprolinase-like"/>
</dbReference>
<evidence type="ECO:0000259" key="4">
    <source>
        <dbReference type="Pfam" id="PF05378"/>
    </source>
</evidence>
<evidence type="ECO:0000313" key="5">
    <source>
        <dbReference type="EMBL" id="KAH9424395.1"/>
    </source>
</evidence>
<sequence>MFRIAMDRGGTFTDVFAIGPNKQIITLKLMSSNPSHYKDAPFEAIKRILNKENPDDSSLQPNLNMLDSIRMGTTVATNALLEHKGERVAIVLTKGFRDIFQIGYQNRENIFELDLADPFILYEQVIEVDERIIMFDEQCEITRNSNDDIRFVDAITGDKVGILKQICLDDVRKDLQKSFDTGIRSLAIAFIHSYLYPEHELIVEKLAKEIGFNHITLSHRIMKMIRYVPRGMTSILDAYLTPHIQSYIDSFLSNFNGNFDQKKLLFMQSDGGLTNVSNFSGCRSILSGPAGGVVGYALTTVNDIGNEKPIIGFDMGGTSTDVSRYDGKLEHKFESKIADVIIQYPQLDIHTVAAGGGSRLYFRNGLFVVGPESSGSYPGPICYRNNGYLSVTDANLCLGRLLPDYFPKIFGPNKNQGLDSDAVRKEFKSLSIKINEYCRNNGRKEMTIEEIALGFIMVANETMCRPIRSITQGKGYDIKKHVLTCFGGAGGQHACSIARSLGIEQIFIHKYSGILSAYGIALADIVHEETMPCSLSYERKNLKQINSIIIKLSEKCDNILKQKDFNENHIRFEIFLNLTITLCNDDNFRQKFLEQYEREFGFIIPDRTIIVDDIRIRSIGFIDETYLPGYDEQPSMKNIEKTTTTTKSIGITKCYFENIGYIDTPIYRFDHLQYGECIQGPAIIIETNSTILIEPLCDANVTKQKNLLINVHSNVSQSLMTTELDPIYLSLFSHIFMGIAEQMGSALKHTAISTNIKERLDFSCAIFSAEGYLVSNAPHIPVHLGSMGKVVEYLYTNIENMNEGDVYLTNHPSEGGTHLPDLTVVTPVFHGKSKPIFFLASRGHHADIGGLTPGSMPSNSTRLIEEGAQFKSFKLVSKNIFQEENLIKHLMMPKNYPGCSGTRALNDNLSDLKAQIAANNKGLKLVNELIDQYGLEVVLAYMNHIQQNAELEVRDLMRKIAKEKHSNILMANDMMDDGSIIELKIMIDPLNGQSIFDFTGTSEQVHGNWNAPESITYSAVIYCLRCMIGHNIPLNQGILSAIKIIFPKNSLISPDIDSAVVGGNVLTSQRITDVIFKAFDICAASQGCMNNITFGDSNVSYYETVAGGAGATANCSGRSGVHTHMTNTRMTDVEIFEKRYPVILKKFSINYHTGGLGLNSGGNGIIREILFRKNLTLSVLTERRVFSPYGIKGGQNGKRGKNLLQKNNGIVINLGAKNTIQVNAGDVFHLETPGGGGYGSMVAVADK</sequence>
<comment type="caution">
    <text evidence="5">The sequence shown here is derived from an EMBL/GenBank/DDBJ whole genome shotgun (WGS) entry which is preliminary data.</text>
</comment>
<reference evidence="5 6" key="1">
    <citation type="journal article" date="2018" name="J. Allergy Clin. Immunol.">
        <title>High-quality assembly of Dermatophagoides pteronyssinus genome and transcriptome reveals a wide range of novel allergens.</title>
        <authorList>
            <person name="Liu X.Y."/>
            <person name="Yang K.Y."/>
            <person name="Wang M.Q."/>
            <person name="Kwok J.S."/>
            <person name="Zeng X."/>
            <person name="Yang Z."/>
            <person name="Xiao X.J."/>
            <person name="Lau C.P."/>
            <person name="Li Y."/>
            <person name="Huang Z.M."/>
            <person name="Ba J.G."/>
            <person name="Yim A.K."/>
            <person name="Ouyang C.Y."/>
            <person name="Ngai S.M."/>
            <person name="Chan T.F."/>
            <person name="Leung E.L."/>
            <person name="Liu L."/>
            <person name="Liu Z.G."/>
            <person name="Tsui S.K."/>
        </authorList>
    </citation>
    <scope>NUCLEOTIDE SEQUENCE [LARGE SCALE GENOMIC DNA]</scope>
    <source>
        <strain evidence="5">Derp</strain>
    </source>
</reference>
<dbReference type="Pfam" id="PF01968">
    <property type="entry name" value="Hydantoinase_A"/>
    <property type="match status" value="1"/>
</dbReference>
<dbReference type="PANTHER" id="PTHR11365:SF2">
    <property type="entry name" value="5-OXOPROLINASE"/>
    <property type="match status" value="1"/>
</dbReference>
<gene>
    <name evidence="5" type="ORF">DERP_004579</name>
</gene>
<name>A0ABQ8JPK4_DERPT</name>
<dbReference type="EMBL" id="NJHN03000029">
    <property type="protein sequence ID" value="KAH9424395.1"/>
    <property type="molecule type" value="Genomic_DNA"/>
</dbReference>
<evidence type="ECO:0000256" key="1">
    <source>
        <dbReference type="ARBA" id="ARBA00010403"/>
    </source>
</evidence>
<reference evidence="5 6" key="2">
    <citation type="journal article" date="2022" name="Mol. Biol. Evol.">
        <title>Comparative Genomics Reveals Insights into the Divergent Evolution of Astigmatic Mites and Household Pest Adaptations.</title>
        <authorList>
            <person name="Xiong Q."/>
            <person name="Wan A.T."/>
            <person name="Liu X."/>
            <person name="Fung C.S."/>
            <person name="Xiao X."/>
            <person name="Malainual N."/>
            <person name="Hou J."/>
            <person name="Wang L."/>
            <person name="Wang M."/>
            <person name="Yang K.Y."/>
            <person name="Cui Y."/>
            <person name="Leung E.L."/>
            <person name="Nong W."/>
            <person name="Shin S.K."/>
            <person name="Au S.W."/>
            <person name="Jeong K.Y."/>
            <person name="Chew F.T."/>
            <person name="Hui J.H."/>
            <person name="Leung T.F."/>
            <person name="Tungtrongchitr A."/>
            <person name="Zhong N."/>
            <person name="Liu Z."/>
            <person name="Tsui S.K."/>
        </authorList>
    </citation>
    <scope>NUCLEOTIDE SEQUENCE [LARGE SCALE GENOMIC DNA]</scope>
    <source>
        <strain evidence="5">Derp</strain>
    </source>
</reference>
<comment type="similarity">
    <text evidence="1">Belongs to the oxoprolinase family.</text>
</comment>
<protein>
    <recommendedName>
        <fullName evidence="7">5-oxoprolinase-like</fullName>
    </recommendedName>
</protein>
<proteinExistence type="inferred from homology"/>